<sequence length="367" mass="41295">MQSPTPHSALGVNEVGAEYLMIDVTYPLQYLLNHYSYSLNDAIHFTEQQNGKTHIFCWSRSNHSDKKGNYIWRVFLSGSDVRLQLQCYIEHWHLPCIAGSYAFRMDPADSDERQVFRVIQLHSTTAPYYLPLIMHTGIFPDDYSIANWNTPGSEFISDSELPSQYPSLSTTCKTAFDATAEFDSVDSLSTNSNSTTSMTASGSNPTIYAYPQVQVPNTSSYHLSAPSSNATMSETYHHSLPTAQSMQSPEIPLMSVPPGLNTKGLIDTFVRDYTSQLPKSVREVYCSLCPVSVEPWETKPTNLTRHIMAHNGVKWFQCPYPNCPRGAVQFTTKDQGKKHLEKYHVGTNVTELIKLHQDLVFNVQGSR</sequence>
<dbReference type="AlphaFoldDB" id="A0A8H2W778"/>
<gene>
    <name evidence="1" type="ORF">RDB_LOCUS4987</name>
</gene>
<name>A0A8H2W778_9AGAM</name>
<comment type="caution">
    <text evidence="1">The sequence shown here is derived from an EMBL/GenBank/DDBJ whole genome shotgun (WGS) entry which is preliminary data.</text>
</comment>
<dbReference type="Proteomes" id="UP000663843">
    <property type="component" value="Unassembled WGS sequence"/>
</dbReference>
<proteinExistence type="predicted"/>
<feature type="non-terminal residue" evidence="1">
    <location>
        <position position="1"/>
    </location>
</feature>
<protein>
    <submittedName>
        <fullName evidence="1">Uncharacterized protein</fullName>
    </submittedName>
</protein>
<organism evidence="1 2">
    <name type="scientific">Rhizoctonia solani</name>
    <dbReference type="NCBI Taxonomy" id="456999"/>
    <lineage>
        <taxon>Eukaryota</taxon>
        <taxon>Fungi</taxon>
        <taxon>Dikarya</taxon>
        <taxon>Basidiomycota</taxon>
        <taxon>Agaricomycotina</taxon>
        <taxon>Agaricomycetes</taxon>
        <taxon>Cantharellales</taxon>
        <taxon>Ceratobasidiaceae</taxon>
        <taxon>Rhizoctonia</taxon>
    </lineage>
</organism>
<evidence type="ECO:0000313" key="1">
    <source>
        <dbReference type="EMBL" id="CAE6346574.1"/>
    </source>
</evidence>
<reference evidence="1" key="1">
    <citation type="submission" date="2021-01" db="EMBL/GenBank/DDBJ databases">
        <authorList>
            <person name="Kaushik A."/>
        </authorList>
    </citation>
    <scope>NUCLEOTIDE SEQUENCE</scope>
    <source>
        <strain evidence="1">AG2-2IIIB</strain>
    </source>
</reference>
<dbReference type="EMBL" id="CAJMWT010000590">
    <property type="protein sequence ID" value="CAE6346574.1"/>
    <property type="molecule type" value="Genomic_DNA"/>
</dbReference>
<accession>A0A8H2W778</accession>
<dbReference type="Gene3D" id="3.30.160.60">
    <property type="entry name" value="Classic Zinc Finger"/>
    <property type="match status" value="1"/>
</dbReference>
<evidence type="ECO:0000313" key="2">
    <source>
        <dbReference type="Proteomes" id="UP000663843"/>
    </source>
</evidence>